<dbReference type="SUPFAM" id="SSF53756">
    <property type="entry name" value="UDP-Glycosyltransferase/glycogen phosphorylase"/>
    <property type="match status" value="1"/>
</dbReference>
<dbReference type="InterPro" id="IPR050194">
    <property type="entry name" value="Glycosyltransferase_grp1"/>
</dbReference>
<evidence type="ECO:0008006" key="5">
    <source>
        <dbReference type="Google" id="ProtNLM"/>
    </source>
</evidence>
<dbReference type="Gene3D" id="3.40.50.2000">
    <property type="entry name" value="Glycogen Phosphorylase B"/>
    <property type="match status" value="2"/>
</dbReference>
<dbReference type="RefSeq" id="WP_205098219.1">
    <property type="nucleotide sequence ID" value="NZ_CAJNAQ010000002.1"/>
</dbReference>
<gene>
    <name evidence="3" type="ORF">NUZ5A_20427</name>
</gene>
<evidence type="ECO:0000259" key="2">
    <source>
        <dbReference type="Pfam" id="PF13439"/>
    </source>
</evidence>
<reference evidence="3" key="1">
    <citation type="submission" date="2021-02" db="EMBL/GenBank/DDBJ databases">
        <authorList>
            <person name="Han P."/>
        </authorList>
    </citation>
    <scope>NUCLEOTIDE SEQUENCE</scope>
    <source>
        <strain evidence="3">Candidatus Nitrosotenuis uzonensis 5A</strain>
    </source>
</reference>
<dbReference type="InterPro" id="IPR028098">
    <property type="entry name" value="Glyco_trans_4-like_N"/>
</dbReference>
<dbReference type="InterPro" id="IPR001296">
    <property type="entry name" value="Glyco_trans_1"/>
</dbReference>
<accession>A0A812F4Q3</accession>
<evidence type="ECO:0000313" key="3">
    <source>
        <dbReference type="EMBL" id="CAE6488206.1"/>
    </source>
</evidence>
<protein>
    <recommendedName>
        <fullName evidence="5">Glycosyl transferase group 1</fullName>
    </recommendedName>
</protein>
<evidence type="ECO:0000259" key="1">
    <source>
        <dbReference type="Pfam" id="PF00534"/>
    </source>
</evidence>
<organism evidence="3 4">
    <name type="scientific">Candidatus Nitrosotenuis uzonensis</name>
    <dbReference type="NCBI Taxonomy" id="1407055"/>
    <lineage>
        <taxon>Archaea</taxon>
        <taxon>Nitrososphaerota</taxon>
        <taxon>Candidatus Nitrosotenuis</taxon>
    </lineage>
</organism>
<comment type="caution">
    <text evidence="3">The sequence shown here is derived from an EMBL/GenBank/DDBJ whole genome shotgun (WGS) entry which is preliminary data.</text>
</comment>
<dbReference type="GO" id="GO:0016758">
    <property type="term" value="F:hexosyltransferase activity"/>
    <property type="evidence" value="ECO:0007669"/>
    <property type="project" value="TreeGrafter"/>
</dbReference>
<sequence length="377" mass="43601">MVRKLCVFPNDSLLSYYKKGEIKERYFNPKNWFDEVHVVSLFDEEIETHYVKTLAGTADLVIHKFGKANLTNYKGYERRVTDILKEIKPDLIRSYNPLVQGWIAAKCAKNLDIPLVVSLHTNYEQQRLELKKERYLQYLKLSYAAKTIEPFVFKNADAVICVYKFIIPYAEKMGAKNIHLIYNKVDLDKFSPTEKELVNKKPTIISVGRLIDQKNHRYLIEAVKDLDVQLIIIGDGPNYNSLTEFAARISVNNKVQFIRRVPNEELVKYYRSAIIYAQPMENLGGIPMPVLEAMACGLPIVMSKREHGQSEDIDDSIYFVENDPKEFARAFSQIISDTTMQKSLRNNVLNRIRAMGGEQMENKELSVYQQLVEPQSK</sequence>
<evidence type="ECO:0000313" key="4">
    <source>
        <dbReference type="Proteomes" id="UP000655759"/>
    </source>
</evidence>
<feature type="domain" description="Glycosyl transferase family 1" evidence="1">
    <location>
        <begin position="194"/>
        <end position="348"/>
    </location>
</feature>
<dbReference type="AlphaFoldDB" id="A0A812F4Q3"/>
<dbReference type="Pfam" id="PF00534">
    <property type="entry name" value="Glycos_transf_1"/>
    <property type="match status" value="1"/>
</dbReference>
<dbReference type="Proteomes" id="UP000655759">
    <property type="component" value="Unassembled WGS sequence"/>
</dbReference>
<proteinExistence type="predicted"/>
<dbReference type="PANTHER" id="PTHR45947">
    <property type="entry name" value="SULFOQUINOVOSYL TRANSFERASE SQD2"/>
    <property type="match status" value="1"/>
</dbReference>
<name>A0A812F4Q3_9ARCH</name>
<dbReference type="EMBL" id="CAJNAQ010000002">
    <property type="protein sequence ID" value="CAE6488206.1"/>
    <property type="molecule type" value="Genomic_DNA"/>
</dbReference>
<feature type="domain" description="Glycosyltransferase subfamily 4-like N-terminal" evidence="2">
    <location>
        <begin position="35"/>
        <end position="189"/>
    </location>
</feature>
<dbReference type="PANTHER" id="PTHR45947:SF3">
    <property type="entry name" value="SULFOQUINOVOSYL TRANSFERASE SQD2"/>
    <property type="match status" value="1"/>
</dbReference>
<dbReference type="Pfam" id="PF13439">
    <property type="entry name" value="Glyco_transf_4"/>
    <property type="match status" value="1"/>
</dbReference>